<protein>
    <submittedName>
        <fullName evidence="2">Protein phosphatase 2C domain-containing protein</fullName>
    </submittedName>
</protein>
<dbReference type="SMART" id="SM00331">
    <property type="entry name" value="PP2C_SIG"/>
    <property type="match status" value="1"/>
</dbReference>
<name>A0ABY4MY25_9MICO</name>
<reference evidence="2" key="1">
    <citation type="submission" date="2022-05" db="EMBL/GenBank/DDBJ databases">
        <title>Complete genome sequence of toluene-degrading Gulosibacter sediminis strain ACHW.36C.</title>
        <authorList>
            <person name="Wai A.C."/>
            <person name="Lai G.K."/>
            <person name="Griffin S.D."/>
            <person name="Leung F.C."/>
        </authorList>
    </citation>
    <scope>NUCLEOTIDE SEQUENCE [LARGE SCALE GENOMIC DNA]</scope>
    <source>
        <strain evidence="2">ACHW.36C</strain>
    </source>
</reference>
<dbReference type="SUPFAM" id="SSF81606">
    <property type="entry name" value="PP2C-like"/>
    <property type="match status" value="1"/>
</dbReference>
<organism evidence="2">
    <name type="scientific">Gulosibacter sediminis</name>
    <dbReference type="NCBI Taxonomy" id="1729695"/>
    <lineage>
        <taxon>Bacteria</taxon>
        <taxon>Bacillati</taxon>
        <taxon>Actinomycetota</taxon>
        <taxon>Actinomycetes</taxon>
        <taxon>Micrococcales</taxon>
        <taxon>Microbacteriaceae</taxon>
        <taxon>Gulosibacter</taxon>
    </lineage>
</organism>
<sequence>MAEELITTLATRSGNIELRAVAATDVGAVRAVNEDSVYTRAPIFFVADGMGGHHYGDRASQAIGAAFDELLPTDEPSTPAEVLAVIDAANDRIQDLITEADGPGAVAGTTLTGVALVEVATGDGSEILPHWMIFNVGDSRVYSWNGREVVQITVDHSAVQELVALGVITPEEALVHPDRNVITRAVGSDSFVDTDLWLMPVQGHQVFIICSDGLTKELEDEQISATIRHHIENTHDQDTLAQALVADALRHGGRDNVSVVVVESTVVAPEGVEAPPSAPAEPGA</sequence>
<dbReference type="EMBL" id="CP097160">
    <property type="protein sequence ID" value="UQN15335.1"/>
    <property type="molecule type" value="Genomic_DNA"/>
</dbReference>
<dbReference type="InterPro" id="IPR036457">
    <property type="entry name" value="PPM-type-like_dom_sf"/>
</dbReference>
<evidence type="ECO:0000313" key="2">
    <source>
        <dbReference type="EMBL" id="UQN15335.1"/>
    </source>
</evidence>
<evidence type="ECO:0000259" key="1">
    <source>
        <dbReference type="PROSITE" id="PS51746"/>
    </source>
</evidence>
<gene>
    <name evidence="2" type="ORF">M3M28_02380</name>
</gene>
<feature type="domain" description="PPM-type phosphatase" evidence="1">
    <location>
        <begin position="20"/>
        <end position="264"/>
    </location>
</feature>
<dbReference type="InterPro" id="IPR001932">
    <property type="entry name" value="PPM-type_phosphatase-like_dom"/>
</dbReference>
<accession>A0ABY4MY25</accession>
<dbReference type="Pfam" id="PF13672">
    <property type="entry name" value="PP2C_2"/>
    <property type="match status" value="1"/>
</dbReference>
<proteinExistence type="predicted"/>
<dbReference type="CDD" id="cd00143">
    <property type="entry name" value="PP2Cc"/>
    <property type="match status" value="1"/>
</dbReference>
<dbReference type="InterPro" id="IPR015655">
    <property type="entry name" value="PP2C"/>
</dbReference>
<dbReference type="Gene3D" id="3.60.40.10">
    <property type="entry name" value="PPM-type phosphatase domain"/>
    <property type="match status" value="1"/>
</dbReference>
<dbReference type="PANTHER" id="PTHR47992">
    <property type="entry name" value="PROTEIN PHOSPHATASE"/>
    <property type="match status" value="1"/>
</dbReference>
<dbReference type="SMART" id="SM00332">
    <property type="entry name" value="PP2Cc"/>
    <property type="match status" value="1"/>
</dbReference>
<dbReference type="PROSITE" id="PS51746">
    <property type="entry name" value="PPM_2"/>
    <property type="match status" value="1"/>
</dbReference>